<keyword evidence="5" id="KW-0690">Ribosome biogenesis</keyword>
<keyword evidence="3" id="KW-0813">Transport</keyword>
<dbReference type="AlphaFoldDB" id="A0A5J5FBY3"/>
<dbReference type="Proteomes" id="UP000326924">
    <property type="component" value="Unassembled WGS sequence"/>
</dbReference>
<evidence type="ECO:0000256" key="3">
    <source>
        <dbReference type="ARBA" id="ARBA00022448"/>
    </source>
</evidence>
<evidence type="ECO:0000313" key="8">
    <source>
        <dbReference type="EMBL" id="KAA8914819.1"/>
    </source>
</evidence>
<keyword evidence="9" id="KW-1185">Reference proteome</keyword>
<evidence type="ECO:0000256" key="1">
    <source>
        <dbReference type="ARBA" id="ARBA00004123"/>
    </source>
</evidence>
<dbReference type="InterPro" id="IPR022784">
    <property type="entry name" value="Ribosome_bgen_Alb1"/>
</dbReference>
<evidence type="ECO:0000256" key="2">
    <source>
        <dbReference type="ARBA" id="ARBA00004496"/>
    </source>
</evidence>
<dbReference type="PANTHER" id="PTHR28280">
    <property type="entry name" value="SHUTTLING PRE-60S FACTOR ECM1"/>
    <property type="match status" value="1"/>
</dbReference>
<comment type="subcellular location">
    <subcellularLocation>
        <location evidence="2">Cytoplasm</location>
    </subcellularLocation>
    <subcellularLocation>
        <location evidence="1">Nucleus</location>
    </subcellularLocation>
</comment>
<reference evidence="8 9" key="1">
    <citation type="submission" date="2019-09" db="EMBL/GenBank/DDBJ databases">
        <title>Draft genome of the ectomycorrhizal ascomycete Sphaerosporella brunnea.</title>
        <authorList>
            <consortium name="DOE Joint Genome Institute"/>
            <person name="Benucci G.M."/>
            <person name="Marozzi G."/>
            <person name="Antonielli L."/>
            <person name="Sanchez S."/>
            <person name="Marco P."/>
            <person name="Wang X."/>
            <person name="Falini L.B."/>
            <person name="Barry K."/>
            <person name="Haridas S."/>
            <person name="Lipzen A."/>
            <person name="Labutti K."/>
            <person name="Grigoriev I.V."/>
            <person name="Murat C."/>
            <person name="Martin F."/>
            <person name="Albertini E."/>
            <person name="Donnini D."/>
            <person name="Bonito G."/>
        </authorList>
    </citation>
    <scope>NUCLEOTIDE SEQUENCE [LARGE SCALE GENOMIC DNA]</scope>
    <source>
        <strain evidence="8 9">Sb_GMNB300</strain>
    </source>
</reference>
<dbReference type="GO" id="GO:0005730">
    <property type="term" value="C:nucleolus"/>
    <property type="evidence" value="ECO:0007669"/>
    <property type="project" value="TreeGrafter"/>
</dbReference>
<dbReference type="OrthoDB" id="5304887at2759"/>
<organism evidence="8 9">
    <name type="scientific">Sphaerosporella brunnea</name>
    <dbReference type="NCBI Taxonomy" id="1250544"/>
    <lineage>
        <taxon>Eukaryota</taxon>
        <taxon>Fungi</taxon>
        <taxon>Dikarya</taxon>
        <taxon>Ascomycota</taxon>
        <taxon>Pezizomycotina</taxon>
        <taxon>Pezizomycetes</taxon>
        <taxon>Pezizales</taxon>
        <taxon>Pyronemataceae</taxon>
        <taxon>Sphaerosporella</taxon>
    </lineage>
</organism>
<evidence type="ECO:0000256" key="7">
    <source>
        <dbReference type="SAM" id="MobiDB-lite"/>
    </source>
</evidence>
<dbReference type="EMBL" id="VXIS01000002">
    <property type="protein sequence ID" value="KAA8914819.1"/>
    <property type="molecule type" value="Genomic_DNA"/>
</dbReference>
<name>A0A5J5FBY3_9PEZI</name>
<dbReference type="Pfam" id="PF09135">
    <property type="entry name" value="Alb1"/>
    <property type="match status" value="1"/>
</dbReference>
<evidence type="ECO:0000256" key="4">
    <source>
        <dbReference type="ARBA" id="ARBA00022490"/>
    </source>
</evidence>
<evidence type="ECO:0000256" key="6">
    <source>
        <dbReference type="ARBA" id="ARBA00023242"/>
    </source>
</evidence>
<protein>
    <recommendedName>
        <fullName evidence="10">Alb1-domain-containing protein</fullName>
    </recommendedName>
</protein>
<evidence type="ECO:0000313" key="9">
    <source>
        <dbReference type="Proteomes" id="UP000326924"/>
    </source>
</evidence>
<evidence type="ECO:0000256" key="5">
    <source>
        <dbReference type="ARBA" id="ARBA00022517"/>
    </source>
</evidence>
<dbReference type="GO" id="GO:0030687">
    <property type="term" value="C:preribosome, large subunit precursor"/>
    <property type="evidence" value="ECO:0007669"/>
    <property type="project" value="TreeGrafter"/>
</dbReference>
<gene>
    <name evidence="8" type="ORF">FN846DRAFT_924815</name>
</gene>
<evidence type="ECO:0008006" key="10">
    <source>
        <dbReference type="Google" id="ProtNLM"/>
    </source>
</evidence>
<dbReference type="GO" id="GO:0000055">
    <property type="term" value="P:ribosomal large subunit export from nucleus"/>
    <property type="evidence" value="ECO:0007669"/>
    <property type="project" value="TreeGrafter"/>
</dbReference>
<comment type="caution">
    <text evidence="8">The sequence shown here is derived from an EMBL/GenBank/DDBJ whole genome shotgun (WGS) entry which is preliminary data.</text>
</comment>
<keyword evidence="6" id="KW-0539">Nucleus</keyword>
<dbReference type="InterPro" id="IPR053278">
    <property type="entry name" value="Pre-60S_factor_ECM1"/>
</dbReference>
<proteinExistence type="predicted"/>
<dbReference type="PANTHER" id="PTHR28280:SF1">
    <property type="entry name" value="SHUTTLING PRE-60S FACTOR ECM1"/>
    <property type="match status" value="1"/>
</dbReference>
<dbReference type="InParanoid" id="A0A5J5FBY3"/>
<dbReference type="GO" id="GO:0005737">
    <property type="term" value="C:cytoplasm"/>
    <property type="evidence" value="ECO:0007669"/>
    <property type="project" value="UniProtKB-SubCell"/>
</dbReference>
<keyword evidence="4" id="KW-0963">Cytoplasm</keyword>
<accession>A0A5J5FBY3</accession>
<feature type="region of interest" description="Disordered" evidence="7">
    <location>
        <begin position="77"/>
        <end position="121"/>
    </location>
</feature>
<sequence>MIKTKKKKLSFLRDLARLPNQPMVLFTIKKYRSRPALFHPTLSPSSTTFVVVAMAKSKPQKAKTRAEKRAVTPPMELNVERPESPSNHQKVAILGLRGDNNGVQKKKSARGKQLSTKQKQRKEKMLERAEAATEKLATKKDVSIQKARVIQGRRGNWEVLNEKIQDDVEEALALATAQNSFSNLKTE</sequence>